<proteinExistence type="predicted"/>
<dbReference type="EMBL" id="CP127527">
    <property type="protein sequence ID" value="XRI76309.1"/>
    <property type="molecule type" value="Genomic_DNA"/>
</dbReference>
<accession>A0ACD5HLL0</accession>
<dbReference type="Proteomes" id="UP000271650">
    <property type="component" value="Chromosome"/>
</dbReference>
<dbReference type="EC" id="6.3.2.5" evidence="1"/>
<evidence type="ECO:0000313" key="2">
    <source>
        <dbReference type="Proteomes" id="UP000271650"/>
    </source>
</evidence>
<protein>
    <submittedName>
        <fullName evidence="1">Bifunctional phosphopantothenoylcysteine decarboxylase/phosphopantothenate--cysteine ligase CoaBC</fullName>
        <ecNumber evidence="1">4.1.1.36</ecNumber>
        <ecNumber evidence="1">6.3.2.5</ecNumber>
    </submittedName>
</protein>
<name>A0ACD5HLL0_9PROT</name>
<gene>
    <name evidence="1" type="primary">coaBC</name>
    <name evidence="1" type="ORF">EC580_010115</name>
</gene>
<organism evidence="1 2">
    <name type="scientific">Acidithiobacillus sulfuriphilus</name>
    <dbReference type="NCBI Taxonomy" id="1867749"/>
    <lineage>
        <taxon>Bacteria</taxon>
        <taxon>Pseudomonadati</taxon>
        <taxon>Pseudomonadota</taxon>
        <taxon>Acidithiobacillia</taxon>
        <taxon>Acidithiobacillales</taxon>
        <taxon>Acidithiobacillaceae</taxon>
        <taxon>Acidithiobacillus</taxon>
    </lineage>
</organism>
<sequence length="421" mass="44267">MMDNGVFNTTDPLAGKRILLGVSGSIAAYKSPDIVRALRTAGADVRVVLSAAAAEFVTPLTLQAVSGQPVRTALFAAAEEAAMDHIRLARWADACLLAPITAHGLARLAQGLADDLLSTLVLASRAPLFLAPAMNVQMWEHPATRRNCATLRSDGAQFLGPESGSLACGEEGEGRMLAPERIAAELRLALAEKTLPGLRVLITAGPTWEALDPARGISNRASGKQGFAIAQVLAEAGALVTLVAGPSHEATPPGVTRRDVVSAEEMQAVCLEVLEGSVDVLIANAAVADHRPAQRSPQKMDKGRLPNPLPLTENPDIVAAMARHPRRPRWVIAFAAQTHDHLEQAAAKARAKGVDMIIANDIGDGRMGMGATANHLHMLFGGQITDLGSGDKLTLARRLVRTLAPLLQHSPPSSSETSESP</sequence>
<evidence type="ECO:0000313" key="1">
    <source>
        <dbReference type="EMBL" id="XRI76309.1"/>
    </source>
</evidence>
<keyword evidence="1" id="KW-0436">Ligase</keyword>
<keyword evidence="1" id="KW-0456">Lyase</keyword>
<keyword evidence="2" id="KW-1185">Reference proteome</keyword>
<dbReference type="EC" id="4.1.1.36" evidence="1"/>
<reference evidence="1 2" key="1">
    <citation type="journal article" date="2019" name="Int. J. Syst. Evol. Microbiol.">
        <title>Acidithiobacillus sulfuriphilus sp. nov.: an extremely acidophilic sulfur-oxidizing chemolithotroph isolated from a neutral pH environment.</title>
        <authorList>
            <person name="Falagan C."/>
            <person name="Moya-Beltran A."/>
            <person name="Castro M."/>
            <person name="Quatrini R."/>
            <person name="Johnson D.B."/>
        </authorList>
    </citation>
    <scope>NUCLEOTIDE SEQUENCE [LARGE SCALE GENOMIC DNA]</scope>
    <source>
        <strain evidence="1 2">CJ-2</strain>
    </source>
</reference>